<name>A0A1B9DXS2_9FLAO</name>
<dbReference type="AlphaFoldDB" id="A0A1B9DXS2"/>
<organism evidence="1 2">
    <name type="scientific">Flavobacterium crassostreae</name>
    <dbReference type="NCBI Taxonomy" id="1763534"/>
    <lineage>
        <taxon>Bacteria</taxon>
        <taxon>Pseudomonadati</taxon>
        <taxon>Bacteroidota</taxon>
        <taxon>Flavobacteriia</taxon>
        <taxon>Flavobacteriales</taxon>
        <taxon>Flavobacteriaceae</taxon>
        <taxon>Flavobacterium</taxon>
    </lineage>
</organism>
<sequence length="60" mass="6627">MGVTLRKNSGSGFTLQSFLSITLRSILKKGFTLQSLTQEPATKIKKALQLAVNKLILQHQ</sequence>
<evidence type="ECO:0000313" key="1">
    <source>
        <dbReference type="EMBL" id="OCB74480.1"/>
    </source>
</evidence>
<proteinExistence type="predicted"/>
<gene>
    <name evidence="1" type="ORF">LPBF_10875</name>
</gene>
<comment type="caution">
    <text evidence="1">The sequence shown here is derived from an EMBL/GenBank/DDBJ whole genome shotgun (WGS) entry which is preliminary data.</text>
</comment>
<dbReference type="Proteomes" id="UP000093510">
    <property type="component" value="Unassembled WGS sequence"/>
</dbReference>
<dbReference type="EMBL" id="LVEP01000038">
    <property type="protein sequence ID" value="OCB74480.1"/>
    <property type="molecule type" value="Genomic_DNA"/>
</dbReference>
<keyword evidence="2" id="KW-1185">Reference proteome</keyword>
<accession>A0A1B9DXS2</accession>
<protein>
    <submittedName>
        <fullName evidence="1">Uncharacterized protein</fullName>
    </submittedName>
</protein>
<reference evidence="1 2" key="1">
    <citation type="submission" date="2016-03" db="EMBL/GenBank/DDBJ databases">
        <authorList>
            <person name="Ploux O."/>
        </authorList>
    </citation>
    <scope>NUCLEOTIDE SEQUENCE [LARGE SCALE GENOMIC DNA]</scope>
    <source>
        <strain evidence="1 2">LPB0076</strain>
    </source>
</reference>
<evidence type="ECO:0000313" key="2">
    <source>
        <dbReference type="Proteomes" id="UP000093510"/>
    </source>
</evidence>